<accession>A0A4S9ABL3</accession>
<dbReference type="Proteomes" id="UP000308802">
    <property type="component" value="Unassembled WGS sequence"/>
</dbReference>
<name>A0A4S9ABL3_AURPU</name>
<dbReference type="AlphaFoldDB" id="A0A4S9ABL3"/>
<reference evidence="1 2" key="1">
    <citation type="submission" date="2018-10" db="EMBL/GenBank/DDBJ databases">
        <title>Fifty Aureobasidium pullulans genomes reveal a recombining polyextremotolerant generalist.</title>
        <authorList>
            <person name="Gostincar C."/>
            <person name="Turk M."/>
            <person name="Zajc J."/>
            <person name="Gunde-Cimerman N."/>
        </authorList>
    </citation>
    <scope>NUCLEOTIDE SEQUENCE [LARGE SCALE GENOMIC DNA]</scope>
    <source>
        <strain evidence="1 2">EXF-10659</strain>
    </source>
</reference>
<protein>
    <submittedName>
        <fullName evidence="1">Uncharacterized protein</fullName>
    </submittedName>
</protein>
<proteinExistence type="predicted"/>
<dbReference type="EMBL" id="QZAO01000057">
    <property type="protein sequence ID" value="THW76720.1"/>
    <property type="molecule type" value="Genomic_DNA"/>
</dbReference>
<sequence>MCTARVFHSLQSLVSLGYAMHAGLYIKLGDSSWAVRLAQSVVHSCLPDLVTALNICLSTAEAPRSNIRQTKGIMAERPMIY</sequence>
<evidence type="ECO:0000313" key="1">
    <source>
        <dbReference type="EMBL" id="THW76720.1"/>
    </source>
</evidence>
<organism evidence="1 2">
    <name type="scientific">Aureobasidium pullulans</name>
    <name type="common">Black yeast</name>
    <name type="synonym">Pullularia pullulans</name>
    <dbReference type="NCBI Taxonomy" id="5580"/>
    <lineage>
        <taxon>Eukaryota</taxon>
        <taxon>Fungi</taxon>
        <taxon>Dikarya</taxon>
        <taxon>Ascomycota</taxon>
        <taxon>Pezizomycotina</taxon>
        <taxon>Dothideomycetes</taxon>
        <taxon>Dothideomycetidae</taxon>
        <taxon>Dothideales</taxon>
        <taxon>Saccotheciaceae</taxon>
        <taxon>Aureobasidium</taxon>
    </lineage>
</organism>
<evidence type="ECO:0000313" key="2">
    <source>
        <dbReference type="Proteomes" id="UP000308802"/>
    </source>
</evidence>
<comment type="caution">
    <text evidence="1">The sequence shown here is derived from an EMBL/GenBank/DDBJ whole genome shotgun (WGS) entry which is preliminary data.</text>
</comment>
<gene>
    <name evidence="1" type="ORF">D6D19_02888</name>
</gene>